<reference evidence="3" key="1">
    <citation type="journal article" date="2019" name="Int. J. Syst. Evol. Microbiol.">
        <title>The Global Catalogue of Microorganisms (GCM) 10K type strain sequencing project: providing services to taxonomists for standard genome sequencing and annotation.</title>
        <authorList>
            <consortium name="The Broad Institute Genomics Platform"/>
            <consortium name="The Broad Institute Genome Sequencing Center for Infectious Disease"/>
            <person name="Wu L."/>
            <person name="Ma J."/>
        </authorList>
    </citation>
    <scope>NUCLEOTIDE SEQUENCE [LARGE SCALE GENOMIC DNA]</scope>
    <source>
        <strain evidence="3">JCM 15933</strain>
    </source>
</reference>
<protein>
    <submittedName>
        <fullName evidence="2">Uncharacterized protein</fullName>
    </submittedName>
</protein>
<organism evidence="2 3">
    <name type="scientific">Dactylosporangium maewongense</name>
    <dbReference type="NCBI Taxonomy" id="634393"/>
    <lineage>
        <taxon>Bacteria</taxon>
        <taxon>Bacillati</taxon>
        <taxon>Actinomycetota</taxon>
        <taxon>Actinomycetes</taxon>
        <taxon>Micromonosporales</taxon>
        <taxon>Micromonosporaceae</taxon>
        <taxon>Dactylosporangium</taxon>
    </lineage>
</organism>
<evidence type="ECO:0000256" key="1">
    <source>
        <dbReference type="SAM" id="MobiDB-lite"/>
    </source>
</evidence>
<keyword evidence="3" id="KW-1185">Reference proteome</keyword>
<proteinExistence type="predicted"/>
<dbReference type="Proteomes" id="UP001501470">
    <property type="component" value="Unassembled WGS sequence"/>
</dbReference>
<dbReference type="EMBL" id="BAAAQD010000016">
    <property type="protein sequence ID" value="GAA1542186.1"/>
    <property type="molecule type" value="Genomic_DNA"/>
</dbReference>
<name>A0ABP4MD02_9ACTN</name>
<gene>
    <name evidence="2" type="ORF">GCM10009827_072120</name>
</gene>
<accession>A0ABP4MD02</accession>
<feature type="region of interest" description="Disordered" evidence="1">
    <location>
        <begin position="1"/>
        <end position="39"/>
    </location>
</feature>
<comment type="caution">
    <text evidence="2">The sequence shown here is derived from an EMBL/GenBank/DDBJ whole genome shotgun (WGS) entry which is preliminary data.</text>
</comment>
<evidence type="ECO:0000313" key="2">
    <source>
        <dbReference type="EMBL" id="GAA1542186.1"/>
    </source>
</evidence>
<sequence>MGQTVTAVAGERRGPPAAALADRQQPPVLQRDRGRPKTCAGHHTIGATGADPGQHRQLPIIEPFLCAQQSGG</sequence>
<evidence type="ECO:0000313" key="3">
    <source>
        <dbReference type="Proteomes" id="UP001501470"/>
    </source>
</evidence>